<dbReference type="SUPFAM" id="SSF63829">
    <property type="entry name" value="Calcium-dependent phosphotriesterase"/>
    <property type="match status" value="1"/>
</dbReference>
<protein>
    <submittedName>
        <fullName evidence="1">Uncharacterized protein</fullName>
    </submittedName>
</protein>
<evidence type="ECO:0000313" key="1">
    <source>
        <dbReference type="EMBL" id="CAF5017532.1"/>
    </source>
</evidence>
<name>A0A8S3DJ54_9BILA</name>
<gene>
    <name evidence="1" type="ORF">GIL414_LOCUS58203</name>
</gene>
<dbReference type="Proteomes" id="UP000681720">
    <property type="component" value="Unassembled WGS sequence"/>
</dbReference>
<dbReference type="InterPro" id="IPR011042">
    <property type="entry name" value="6-blade_b-propeller_TolB-like"/>
</dbReference>
<accession>A0A8S3DJ54</accession>
<proteinExistence type="predicted"/>
<dbReference type="AlphaFoldDB" id="A0A8S3DJ54"/>
<reference evidence="1" key="1">
    <citation type="submission" date="2021-02" db="EMBL/GenBank/DDBJ databases">
        <authorList>
            <person name="Nowell W R."/>
        </authorList>
    </citation>
    <scope>NUCLEOTIDE SEQUENCE</scope>
</reference>
<feature type="non-terminal residue" evidence="1">
    <location>
        <position position="1"/>
    </location>
</feature>
<comment type="caution">
    <text evidence="1">The sequence shown here is derived from an EMBL/GenBank/DDBJ whole genome shotgun (WGS) entry which is preliminary data.</text>
</comment>
<feature type="non-terminal residue" evidence="1">
    <location>
        <position position="64"/>
    </location>
</feature>
<evidence type="ECO:0000313" key="2">
    <source>
        <dbReference type="Proteomes" id="UP000681720"/>
    </source>
</evidence>
<dbReference type="Gene3D" id="2.120.10.30">
    <property type="entry name" value="TolB, C-terminal domain"/>
    <property type="match status" value="1"/>
</dbReference>
<sequence>ENENVFIADWGNQRIQYWEKDAKSGKTAAGNGSRGSALNQFSYPSTVFFDSKKNIIVSDYDNQR</sequence>
<organism evidence="1 2">
    <name type="scientific">Rotaria magnacalcarata</name>
    <dbReference type="NCBI Taxonomy" id="392030"/>
    <lineage>
        <taxon>Eukaryota</taxon>
        <taxon>Metazoa</taxon>
        <taxon>Spiralia</taxon>
        <taxon>Gnathifera</taxon>
        <taxon>Rotifera</taxon>
        <taxon>Eurotatoria</taxon>
        <taxon>Bdelloidea</taxon>
        <taxon>Philodinida</taxon>
        <taxon>Philodinidae</taxon>
        <taxon>Rotaria</taxon>
    </lineage>
</organism>
<dbReference type="EMBL" id="CAJOBJ010213870">
    <property type="protein sequence ID" value="CAF5017532.1"/>
    <property type="molecule type" value="Genomic_DNA"/>
</dbReference>